<evidence type="ECO:0000259" key="2">
    <source>
        <dbReference type="Pfam" id="PF08388"/>
    </source>
</evidence>
<protein>
    <recommendedName>
        <fullName evidence="2">Group II intron maturase-specific domain-containing protein</fullName>
    </recommendedName>
</protein>
<comment type="caution">
    <text evidence="3">The sequence shown here is derived from an EMBL/GenBank/DDBJ whole genome shotgun (WGS) entry which is preliminary data.</text>
</comment>
<feature type="region of interest" description="Disordered" evidence="1">
    <location>
        <begin position="38"/>
        <end position="58"/>
    </location>
</feature>
<evidence type="ECO:0000313" key="4">
    <source>
        <dbReference type="Proteomes" id="UP000740830"/>
    </source>
</evidence>
<dbReference type="RefSeq" id="WP_216132766.1">
    <property type="nucleotide sequence ID" value="NZ_JAHLDG010000025.1"/>
</dbReference>
<accession>A0ABS6C602</accession>
<dbReference type="Pfam" id="PF08388">
    <property type="entry name" value="GIIM"/>
    <property type="match status" value="1"/>
</dbReference>
<name>A0ABS6C602_9CLOT</name>
<organism evidence="3 4">
    <name type="scientific">Clostridium algidicarnis</name>
    <dbReference type="NCBI Taxonomy" id="37659"/>
    <lineage>
        <taxon>Bacteria</taxon>
        <taxon>Bacillati</taxon>
        <taxon>Bacillota</taxon>
        <taxon>Clostridia</taxon>
        <taxon>Eubacteriales</taxon>
        <taxon>Clostridiaceae</taxon>
        <taxon>Clostridium</taxon>
    </lineage>
</organism>
<evidence type="ECO:0000313" key="3">
    <source>
        <dbReference type="EMBL" id="MBU3220921.1"/>
    </source>
</evidence>
<feature type="domain" description="Group II intron maturase-specific" evidence="2">
    <location>
        <begin position="3"/>
        <end position="42"/>
    </location>
</feature>
<dbReference type="InterPro" id="IPR013597">
    <property type="entry name" value="Mat_intron_G2"/>
</dbReference>
<keyword evidence="4" id="KW-1185">Reference proteome</keyword>
<reference evidence="3 4" key="1">
    <citation type="submission" date="2021-06" db="EMBL/GenBank/DDBJ databases">
        <title>Clostridia strains as spoilage organisms.</title>
        <authorList>
            <person name="Wambui J."/>
            <person name="Stephan R."/>
            <person name="Stevens M.J.A."/>
        </authorList>
    </citation>
    <scope>NUCLEOTIDE SEQUENCE [LARGE SCALE GENOMIC DNA]</scope>
    <source>
        <strain evidence="3 4">CM013</strain>
    </source>
</reference>
<dbReference type="EMBL" id="JAHLDG010000025">
    <property type="protein sequence ID" value="MBU3220921.1"/>
    <property type="molecule type" value="Genomic_DNA"/>
</dbReference>
<proteinExistence type="predicted"/>
<sequence length="58" mass="7035">MEWVNYFKLADIKSILTNTVQWLGRNIRMYMERHPLAKNGRQAKTQSRSVLPCKYRHR</sequence>
<gene>
    <name evidence="3" type="ORF">KPL27_12620</name>
</gene>
<evidence type="ECO:0000256" key="1">
    <source>
        <dbReference type="SAM" id="MobiDB-lite"/>
    </source>
</evidence>
<dbReference type="Proteomes" id="UP000740830">
    <property type="component" value="Unassembled WGS sequence"/>
</dbReference>